<accession>A0ABW3T1A2</accession>
<dbReference type="Pfam" id="PF07310">
    <property type="entry name" value="PAS_5"/>
    <property type="match status" value="1"/>
</dbReference>
<comment type="caution">
    <text evidence="1">The sequence shown here is derived from an EMBL/GenBank/DDBJ whole genome shotgun (WGS) entry which is preliminary data.</text>
</comment>
<evidence type="ECO:0000313" key="1">
    <source>
        <dbReference type="EMBL" id="MFD1190934.1"/>
    </source>
</evidence>
<evidence type="ECO:0000313" key="2">
    <source>
        <dbReference type="Proteomes" id="UP001597216"/>
    </source>
</evidence>
<dbReference type="EMBL" id="JBHTLQ010000019">
    <property type="protein sequence ID" value="MFD1190934.1"/>
    <property type="molecule type" value="Genomic_DNA"/>
</dbReference>
<dbReference type="InterPro" id="IPR009922">
    <property type="entry name" value="DUF1457"/>
</dbReference>
<proteinExistence type="predicted"/>
<name>A0ABW3T1A2_9CAUL</name>
<organism evidence="1 2">
    <name type="scientific">Phenylobacterium conjunctum</name>
    <dbReference type="NCBI Taxonomy" id="1298959"/>
    <lineage>
        <taxon>Bacteria</taxon>
        <taxon>Pseudomonadati</taxon>
        <taxon>Pseudomonadota</taxon>
        <taxon>Alphaproteobacteria</taxon>
        <taxon>Caulobacterales</taxon>
        <taxon>Caulobacteraceae</taxon>
        <taxon>Phenylobacterium</taxon>
    </lineage>
</organism>
<gene>
    <name evidence="1" type="ORF">ACFQ27_10120</name>
</gene>
<dbReference type="Proteomes" id="UP001597216">
    <property type="component" value="Unassembled WGS sequence"/>
</dbReference>
<protein>
    <submittedName>
        <fullName evidence="1">PAS domain-containing protein</fullName>
    </submittedName>
</protein>
<sequence>MFHSNTERLIDYWRSRRGEARLPTRMAVDPADFSDIVAQTFILGRVATGIYPIRLAGAFLGELHQRDLRQQNALSLFRERDKLEVKAALEASRRRPEPLVVTVEVPTDGPSMNMEILFAPLAGTETSPERFLGLYQPLNMVSRLRGLPAQEFAVRNLVGMSPANQETPRLRLATLDGRRIA</sequence>
<dbReference type="RefSeq" id="WP_374348786.1">
    <property type="nucleotide sequence ID" value="NZ_JBHTLQ010000019.1"/>
</dbReference>
<keyword evidence="2" id="KW-1185">Reference proteome</keyword>
<dbReference type="PIRSF" id="PIRSF031878">
    <property type="entry name" value="UCP031878"/>
    <property type="match status" value="1"/>
</dbReference>
<reference evidence="2" key="1">
    <citation type="journal article" date="2019" name="Int. J. Syst. Evol. Microbiol.">
        <title>The Global Catalogue of Microorganisms (GCM) 10K type strain sequencing project: providing services to taxonomists for standard genome sequencing and annotation.</title>
        <authorList>
            <consortium name="The Broad Institute Genomics Platform"/>
            <consortium name="The Broad Institute Genome Sequencing Center for Infectious Disease"/>
            <person name="Wu L."/>
            <person name="Ma J."/>
        </authorList>
    </citation>
    <scope>NUCLEOTIDE SEQUENCE [LARGE SCALE GENOMIC DNA]</scope>
    <source>
        <strain evidence="2">CCUG 55074</strain>
    </source>
</reference>